<feature type="region of interest" description="Domain III, AAA+ region" evidence="8">
    <location>
        <begin position="274"/>
        <end position="490"/>
    </location>
</feature>
<dbReference type="Pfam" id="PF08299">
    <property type="entry name" value="Bac_DnaA_C"/>
    <property type="match status" value="1"/>
</dbReference>
<dbReference type="InterPro" id="IPR010921">
    <property type="entry name" value="Trp_repressor/repl_initiator"/>
</dbReference>
<evidence type="ECO:0000256" key="3">
    <source>
        <dbReference type="ARBA" id="ARBA00022705"/>
    </source>
</evidence>
<dbReference type="GO" id="GO:0008289">
    <property type="term" value="F:lipid binding"/>
    <property type="evidence" value="ECO:0007669"/>
    <property type="project" value="UniProtKB-KW"/>
</dbReference>
<keyword evidence="3 8" id="KW-0235">DNA replication</keyword>
<evidence type="ECO:0000259" key="13">
    <source>
        <dbReference type="SMART" id="SM00382"/>
    </source>
</evidence>
<dbReference type="InterPro" id="IPR003593">
    <property type="entry name" value="AAA+_ATPase"/>
</dbReference>
<reference evidence="15 16" key="1">
    <citation type="submission" date="2018-11" db="EMBL/GenBank/DDBJ databases">
        <title>Genome sequencing of Lautropia sp. KCOM 2505 (= ChDC F240).</title>
        <authorList>
            <person name="Kook J.-K."/>
            <person name="Park S.-N."/>
            <person name="Lim Y.K."/>
        </authorList>
    </citation>
    <scope>NUCLEOTIDE SEQUENCE [LARGE SCALE GENOMIC DNA]</scope>
    <source>
        <strain evidence="15 16">KCOM 2505</strain>
    </source>
</reference>
<evidence type="ECO:0000256" key="7">
    <source>
        <dbReference type="ARBA" id="ARBA00023125"/>
    </source>
</evidence>
<dbReference type="Gene3D" id="1.10.1750.10">
    <property type="match status" value="1"/>
</dbReference>
<dbReference type="InterPro" id="IPR024633">
    <property type="entry name" value="DnaA_N_dom"/>
</dbReference>
<dbReference type="InterPro" id="IPR013159">
    <property type="entry name" value="DnaA_C"/>
</dbReference>
<comment type="function">
    <text evidence="8 10">Plays an essential role in the initiation and regulation of chromosomal replication. ATP-DnaA binds to the origin of replication (oriC) to initiate formation of the DNA replication initiation complex once per cell cycle. Binds the DnaA box (a 9 base pair repeat at the origin) and separates the double-stranded (ds)DNA. Forms a right-handed helical filament on oriC DNA; dsDNA binds to the exterior of the filament while single-stranded (ss)DNA is stabiized in the filament's interior. The ATP-DnaA-oriC complex binds and stabilizes one strand of the AT-rich DNA unwinding element (DUE), permitting loading of DNA polymerase. After initiation quickly degrades to an ADP-DnaA complex that is not apt for DNA replication. Binds acidic phospholipids.</text>
</comment>
<dbReference type="AlphaFoldDB" id="A0A3R8MPV0"/>
<dbReference type="Proteomes" id="UP000270261">
    <property type="component" value="Unassembled WGS sequence"/>
</dbReference>
<evidence type="ECO:0000256" key="6">
    <source>
        <dbReference type="ARBA" id="ARBA00023121"/>
    </source>
</evidence>
<feature type="domain" description="Chromosomal replication initiator DnaA C-terminal" evidence="14">
    <location>
        <begin position="518"/>
        <end position="587"/>
    </location>
</feature>
<dbReference type="Gene3D" id="3.40.50.300">
    <property type="entry name" value="P-loop containing nucleotide triphosphate hydrolases"/>
    <property type="match status" value="1"/>
</dbReference>
<keyword evidence="16" id="KW-1185">Reference proteome</keyword>
<feature type="region of interest" description="Disordered" evidence="12">
    <location>
        <begin position="235"/>
        <end position="271"/>
    </location>
</feature>
<comment type="subunit">
    <text evidence="8">Oligomerizes as a right-handed, spiral filament on DNA at oriC.</text>
</comment>
<proteinExistence type="inferred from homology"/>
<feature type="compositionally biased region" description="Acidic residues" evidence="12">
    <location>
        <begin position="235"/>
        <end position="247"/>
    </location>
</feature>
<dbReference type="Pfam" id="PF11638">
    <property type="entry name" value="DnaA_N"/>
    <property type="match status" value="1"/>
</dbReference>
<dbReference type="GO" id="GO:0003688">
    <property type="term" value="F:DNA replication origin binding"/>
    <property type="evidence" value="ECO:0007669"/>
    <property type="project" value="UniProtKB-UniRule"/>
</dbReference>
<dbReference type="PROSITE" id="PS01008">
    <property type="entry name" value="DNAA"/>
    <property type="match status" value="1"/>
</dbReference>
<evidence type="ECO:0000256" key="1">
    <source>
        <dbReference type="ARBA" id="ARBA00006583"/>
    </source>
</evidence>
<dbReference type="InterPro" id="IPR013317">
    <property type="entry name" value="DnaA_dom"/>
</dbReference>
<dbReference type="FunFam" id="1.10.8.60:FF:000003">
    <property type="entry name" value="Chromosomal replication initiator protein DnaA"/>
    <property type="match status" value="1"/>
</dbReference>
<evidence type="ECO:0000256" key="2">
    <source>
        <dbReference type="ARBA" id="ARBA00022490"/>
    </source>
</evidence>
<dbReference type="GO" id="GO:0005524">
    <property type="term" value="F:ATP binding"/>
    <property type="evidence" value="ECO:0007669"/>
    <property type="project" value="UniProtKB-UniRule"/>
</dbReference>
<evidence type="ECO:0000313" key="16">
    <source>
        <dbReference type="Proteomes" id="UP000270261"/>
    </source>
</evidence>
<comment type="similarity">
    <text evidence="1 8 11">Belongs to the DnaA family.</text>
</comment>
<feature type="binding site" evidence="8">
    <location>
        <position position="321"/>
    </location>
    <ligand>
        <name>ATP</name>
        <dbReference type="ChEBI" id="CHEBI:30616"/>
    </ligand>
</feature>
<feature type="binding site" evidence="8">
    <location>
        <position position="318"/>
    </location>
    <ligand>
        <name>ATP</name>
        <dbReference type="ChEBI" id="CHEBI:30616"/>
    </ligand>
</feature>
<comment type="domain">
    <text evidence="8">Domain I is involved in oligomerization and binding regulators, domain II is flexibile and of varying length in different bacteria, domain III forms the AAA+ region, while domain IV binds dsDNA.</text>
</comment>
<dbReference type="Gene3D" id="3.30.300.180">
    <property type="match status" value="1"/>
</dbReference>
<dbReference type="NCBIfam" id="TIGR00362">
    <property type="entry name" value="DnaA"/>
    <property type="match status" value="1"/>
</dbReference>
<feature type="region of interest" description="Domain I, interacts with DnaA modulators" evidence="8">
    <location>
        <begin position="1"/>
        <end position="94"/>
    </location>
</feature>
<comment type="caution">
    <text evidence="8">Lacks conserved residue(s) required for the propagation of feature annotation.</text>
</comment>
<evidence type="ECO:0000256" key="11">
    <source>
        <dbReference type="RuleBase" id="RU004227"/>
    </source>
</evidence>
<dbReference type="PANTHER" id="PTHR30050:SF2">
    <property type="entry name" value="CHROMOSOMAL REPLICATION INITIATOR PROTEIN DNAA"/>
    <property type="match status" value="1"/>
</dbReference>
<dbReference type="InterPro" id="IPR001957">
    <property type="entry name" value="Chromosome_initiator_DnaA"/>
</dbReference>
<dbReference type="SMART" id="SM00760">
    <property type="entry name" value="Bac_DnaA_C"/>
    <property type="match status" value="1"/>
</dbReference>
<dbReference type="EMBL" id="RRUE01000002">
    <property type="protein sequence ID" value="RRN43760.1"/>
    <property type="molecule type" value="Genomic_DNA"/>
</dbReference>
<evidence type="ECO:0000256" key="9">
    <source>
        <dbReference type="NCBIfam" id="TIGR00362"/>
    </source>
</evidence>
<dbReference type="GO" id="GO:0005737">
    <property type="term" value="C:cytoplasm"/>
    <property type="evidence" value="ECO:0007669"/>
    <property type="project" value="UniProtKB-SubCell"/>
</dbReference>
<gene>
    <name evidence="8 15" type="primary">dnaA</name>
    <name evidence="15" type="ORF">EHV23_10100</name>
</gene>
<name>A0A3R8MPV0_9BURK</name>
<dbReference type="CDD" id="cd06571">
    <property type="entry name" value="Bac_DnaA_C"/>
    <property type="match status" value="1"/>
</dbReference>
<dbReference type="RefSeq" id="WP_125095964.1">
    <property type="nucleotide sequence ID" value="NZ_RRUE01000002.1"/>
</dbReference>
<evidence type="ECO:0000256" key="10">
    <source>
        <dbReference type="RuleBase" id="RU000577"/>
    </source>
</evidence>
<evidence type="ECO:0000256" key="12">
    <source>
        <dbReference type="SAM" id="MobiDB-lite"/>
    </source>
</evidence>
<keyword evidence="5 8" id="KW-0067">ATP-binding</keyword>
<evidence type="ECO:0000256" key="4">
    <source>
        <dbReference type="ARBA" id="ARBA00022741"/>
    </source>
</evidence>
<feature type="binding site" evidence="8">
    <location>
        <position position="320"/>
    </location>
    <ligand>
        <name>ATP</name>
        <dbReference type="ChEBI" id="CHEBI:30616"/>
    </ligand>
</feature>
<dbReference type="Gene3D" id="1.10.8.60">
    <property type="match status" value="1"/>
</dbReference>
<organism evidence="15 16">
    <name type="scientific">Lautropia dentalis</name>
    <dbReference type="NCBI Taxonomy" id="2490857"/>
    <lineage>
        <taxon>Bacteria</taxon>
        <taxon>Pseudomonadati</taxon>
        <taxon>Pseudomonadota</taxon>
        <taxon>Betaproteobacteria</taxon>
        <taxon>Burkholderiales</taxon>
        <taxon>Burkholderiaceae</taxon>
        <taxon>Lautropia</taxon>
    </lineage>
</organism>
<dbReference type="CDD" id="cd00009">
    <property type="entry name" value="AAA"/>
    <property type="match status" value="1"/>
</dbReference>
<dbReference type="PANTHER" id="PTHR30050">
    <property type="entry name" value="CHROMOSOMAL REPLICATION INITIATOR PROTEIN DNAA"/>
    <property type="match status" value="1"/>
</dbReference>
<dbReference type="InterPro" id="IPR038454">
    <property type="entry name" value="DnaA_N_sf"/>
</dbReference>
<dbReference type="SMART" id="SM00382">
    <property type="entry name" value="AAA"/>
    <property type="match status" value="1"/>
</dbReference>
<dbReference type="SUPFAM" id="SSF48295">
    <property type="entry name" value="TrpR-like"/>
    <property type="match status" value="1"/>
</dbReference>
<keyword evidence="4 8" id="KW-0547">Nucleotide-binding</keyword>
<comment type="caution">
    <text evidence="15">The sequence shown here is derived from an EMBL/GenBank/DDBJ whole genome shotgun (WGS) entry which is preliminary data.</text>
</comment>
<feature type="region of interest" description="Domain IV, binds dsDNA" evidence="8">
    <location>
        <begin position="491"/>
        <end position="612"/>
    </location>
</feature>
<dbReference type="PRINTS" id="PR00051">
    <property type="entry name" value="DNAA"/>
</dbReference>
<dbReference type="FunFam" id="3.40.50.300:FF:000668">
    <property type="entry name" value="Chromosomal replication initiator protein DnaA"/>
    <property type="match status" value="1"/>
</dbReference>
<evidence type="ECO:0000259" key="14">
    <source>
        <dbReference type="SMART" id="SM00760"/>
    </source>
</evidence>
<dbReference type="OrthoDB" id="9807019at2"/>
<feature type="region of interest" description="Disordered" evidence="12">
    <location>
        <begin position="80"/>
        <end position="167"/>
    </location>
</feature>
<dbReference type="GO" id="GO:0006275">
    <property type="term" value="P:regulation of DNA replication"/>
    <property type="evidence" value="ECO:0007669"/>
    <property type="project" value="UniProtKB-UniRule"/>
</dbReference>
<dbReference type="HAMAP" id="MF_00377">
    <property type="entry name" value="DnaA_bact"/>
    <property type="match status" value="1"/>
</dbReference>
<dbReference type="InterPro" id="IPR027417">
    <property type="entry name" value="P-loop_NTPase"/>
</dbReference>
<feature type="binding site" evidence="8">
    <location>
        <position position="322"/>
    </location>
    <ligand>
        <name>ATP</name>
        <dbReference type="ChEBI" id="CHEBI:30616"/>
    </ligand>
</feature>
<feature type="compositionally biased region" description="Low complexity" evidence="12">
    <location>
        <begin position="120"/>
        <end position="151"/>
    </location>
</feature>
<dbReference type="Pfam" id="PF00308">
    <property type="entry name" value="Bac_DnaA"/>
    <property type="match status" value="1"/>
</dbReference>
<dbReference type="GO" id="GO:0005886">
    <property type="term" value="C:plasma membrane"/>
    <property type="evidence" value="ECO:0007669"/>
    <property type="project" value="TreeGrafter"/>
</dbReference>
<dbReference type="SUPFAM" id="SSF52540">
    <property type="entry name" value="P-loop containing nucleoside triphosphate hydrolases"/>
    <property type="match status" value="1"/>
</dbReference>
<dbReference type="GO" id="GO:0006270">
    <property type="term" value="P:DNA replication initiation"/>
    <property type="evidence" value="ECO:0007669"/>
    <property type="project" value="UniProtKB-UniRule"/>
</dbReference>
<dbReference type="InterPro" id="IPR020591">
    <property type="entry name" value="Chromosome_initiator_DnaA-like"/>
</dbReference>
<keyword evidence="7 8" id="KW-0238">DNA-binding</keyword>
<comment type="subcellular location">
    <subcellularLocation>
        <location evidence="8">Cytoplasm</location>
    </subcellularLocation>
</comment>
<feature type="domain" description="AAA+ ATPase" evidence="13">
    <location>
        <begin position="307"/>
        <end position="441"/>
    </location>
</feature>
<evidence type="ECO:0000313" key="15">
    <source>
        <dbReference type="EMBL" id="RRN43760.1"/>
    </source>
</evidence>
<feature type="compositionally biased region" description="Low complexity" evidence="12">
    <location>
        <begin position="80"/>
        <end position="96"/>
    </location>
</feature>
<protein>
    <recommendedName>
        <fullName evidence="8 9">Chromosomal replication initiator protein DnaA</fullName>
    </recommendedName>
</protein>
<evidence type="ECO:0000256" key="8">
    <source>
        <dbReference type="HAMAP-Rule" id="MF_00377"/>
    </source>
</evidence>
<dbReference type="InterPro" id="IPR018312">
    <property type="entry name" value="Chromosome_initiator_DnaA_CS"/>
</dbReference>
<sequence length="612" mass="65005">MQEQWEACRTAVAARMPDLAFNTWIKPLDFLELDANECVLRLGAVTQFKADIVRNQYAELIQQVVREMIDPAVRVEIGVTPKAGGPGAAGKASATAGTGGHAGVPAARAGAGAGTGTVAGGQAAAAHTAHSASGHAPDGNAGHAAGSGHAAMNRPPAPGAGAGSSTGAGAGSGIGVGAGIRTGAGSGAGAGVSSGSGVDVGVGSGPGKTAGLHGEAPRPAASLADLSEEDLMAGEAPADEDDPDDLGLDAPPRRNTPARSFGGLSGQMPNERSRLNPGLTFEAFVNGKANDLARAAALQVADRPGSAYNPLFIHGGVGLGKTHLMQAVGNAIQAREPRAAIRYISANQFVQDLVSAFRGNSIEKFTHYYQTLDVLLIDDIQFLSDKQRSQEEFFHVFETMTINQRQIVITCDTYPKELKGIDDRMISRLNSGLIVAIEPPELEMRVAILQRKAEQARVRLPDDVAYFIAKNIRRNVRELEGALQRAIHYASFRSSPLTLELVKESLKDLISFNRGQISIDFIQKTVAEYYKIKPADMYSKRRQAKIALPRQIAMYLAKELTQKSLPEIGDAFGGKDHTTVLYAVRKITESRAHNEELNKQIHVLDQTLREYL</sequence>
<keyword evidence="6 8" id="KW-0446">Lipid-binding</keyword>
<evidence type="ECO:0000256" key="5">
    <source>
        <dbReference type="ARBA" id="ARBA00022840"/>
    </source>
</evidence>
<accession>A0A3R8MPV0</accession>
<keyword evidence="2 8" id="KW-0963">Cytoplasm</keyword>